<reference evidence="4 5" key="1">
    <citation type="submission" date="2019-04" db="EMBL/GenBank/DDBJ databases">
        <title>Comparative genomics and transcriptomics to analyze fruiting body development in filamentous ascomycetes.</title>
        <authorList>
            <consortium name="DOE Joint Genome Institute"/>
            <person name="Lutkenhaus R."/>
            <person name="Traeger S."/>
            <person name="Breuer J."/>
            <person name="Kuo A."/>
            <person name="Lipzen A."/>
            <person name="Pangilinan J."/>
            <person name="Dilworth D."/>
            <person name="Sandor L."/>
            <person name="Poggeler S."/>
            <person name="Barry K."/>
            <person name="Grigoriev I.V."/>
            <person name="Nowrousian M."/>
        </authorList>
    </citation>
    <scope>NUCLEOTIDE SEQUENCE [LARGE SCALE GENOMIC DNA]</scope>
    <source>
        <strain evidence="4 5">CBS 389.68</strain>
    </source>
</reference>
<keyword evidence="5" id="KW-1185">Reference proteome</keyword>
<evidence type="ECO:0000256" key="3">
    <source>
        <dbReference type="SAM" id="MobiDB-lite"/>
    </source>
</evidence>
<evidence type="ECO:0000256" key="1">
    <source>
        <dbReference type="ARBA" id="ARBA00005043"/>
    </source>
</evidence>
<dbReference type="Proteomes" id="UP000298138">
    <property type="component" value="Unassembled WGS sequence"/>
</dbReference>
<evidence type="ECO:0008006" key="6">
    <source>
        <dbReference type="Google" id="ProtNLM"/>
    </source>
</evidence>
<comment type="similarity">
    <text evidence="2">Belongs to the ELP6 family.</text>
</comment>
<evidence type="ECO:0000313" key="5">
    <source>
        <dbReference type="Proteomes" id="UP000298138"/>
    </source>
</evidence>
<dbReference type="PANTHER" id="PTHR16184:SF6">
    <property type="entry name" value="ELONGATOR COMPLEX PROTEIN 6"/>
    <property type="match status" value="1"/>
</dbReference>
<dbReference type="Gene3D" id="3.40.50.300">
    <property type="entry name" value="P-loop containing nucleotide triphosphate hydrolases"/>
    <property type="match status" value="1"/>
</dbReference>
<dbReference type="InterPro" id="IPR027417">
    <property type="entry name" value="P-loop_NTPase"/>
</dbReference>
<evidence type="ECO:0000313" key="4">
    <source>
        <dbReference type="EMBL" id="TGZ77986.1"/>
    </source>
</evidence>
<gene>
    <name evidence="4" type="ORF">EX30DRAFT_398078</name>
</gene>
<dbReference type="GO" id="GO:0033588">
    <property type="term" value="C:elongator holoenzyme complex"/>
    <property type="evidence" value="ECO:0007669"/>
    <property type="project" value="InterPro"/>
</dbReference>
<feature type="compositionally biased region" description="Low complexity" evidence="3">
    <location>
        <begin position="155"/>
        <end position="168"/>
    </location>
</feature>
<organism evidence="4 5">
    <name type="scientific">Ascodesmis nigricans</name>
    <dbReference type="NCBI Taxonomy" id="341454"/>
    <lineage>
        <taxon>Eukaryota</taxon>
        <taxon>Fungi</taxon>
        <taxon>Dikarya</taxon>
        <taxon>Ascomycota</taxon>
        <taxon>Pezizomycotina</taxon>
        <taxon>Pezizomycetes</taxon>
        <taxon>Pezizales</taxon>
        <taxon>Ascodesmidaceae</taxon>
        <taxon>Ascodesmis</taxon>
    </lineage>
</organism>
<dbReference type="InParanoid" id="A0A4S2MLP4"/>
<comment type="pathway">
    <text evidence="1">tRNA modification; 5-methoxycarbonylmethyl-2-thiouridine-tRNA biosynthesis.</text>
</comment>
<evidence type="ECO:0000256" key="2">
    <source>
        <dbReference type="ARBA" id="ARBA00008837"/>
    </source>
</evidence>
<feature type="region of interest" description="Disordered" evidence="3">
    <location>
        <begin position="116"/>
        <end position="175"/>
    </location>
</feature>
<dbReference type="AlphaFoldDB" id="A0A4S2MLP4"/>
<protein>
    <recommendedName>
        <fullName evidence="6">Elongator complex protein 5</fullName>
    </recommendedName>
</protein>
<dbReference type="PANTHER" id="PTHR16184">
    <property type="entry name" value="ELONGATOR COMPLEX PROTEIN 6"/>
    <property type="match status" value="1"/>
</dbReference>
<dbReference type="UniPathway" id="UPA00988"/>
<dbReference type="GO" id="GO:0002098">
    <property type="term" value="P:tRNA wobble uridine modification"/>
    <property type="evidence" value="ECO:0007669"/>
    <property type="project" value="InterPro"/>
</dbReference>
<name>A0A4S2MLP4_9PEZI</name>
<accession>A0A4S2MLP4</accession>
<feature type="compositionally biased region" description="Low complexity" evidence="3">
    <location>
        <begin position="123"/>
        <end position="136"/>
    </location>
</feature>
<dbReference type="InterPro" id="IPR018627">
    <property type="entry name" value="ELP6"/>
</dbReference>
<sequence length="335" mass="35412">MPPLTPHLTPHLPTPPTKKLTLITSTLAAPATWYATALTTEILRNGGAIVVVGFVGEDLMECADGRRKGDAMAKERAEERYVFVDAVTELFLPPVSTTGATGMTIATGGVNREAGAGVGVGAGRRPPSSSSMSPSPVRTPGSVRNAIPTPPTPQKTPATMQNTTTNPSATPPAPTPTLTALSGLTALSNQLTKLLTSLSKHDKRVLILLNPEILIATLGVLARELVEVVEEWHEHVSTTTLLTTTSTPLLTRTTTRMEKETATFVTTIAHEAAVTVSLRGLETGLASDVSGVMKVTVRGDGDAEVGGKGQGEREGEWLYHVREQGVEVFKRGEMR</sequence>
<dbReference type="EMBL" id="ML220146">
    <property type="protein sequence ID" value="TGZ77986.1"/>
    <property type="molecule type" value="Genomic_DNA"/>
</dbReference>
<proteinExistence type="inferred from homology"/>
<dbReference type="OrthoDB" id="9995306at2759"/>